<evidence type="ECO:0000256" key="2">
    <source>
        <dbReference type="SAM" id="SignalP"/>
    </source>
</evidence>
<dbReference type="Pfam" id="PF07732">
    <property type="entry name" value="Cu-oxidase_3"/>
    <property type="match status" value="1"/>
</dbReference>
<evidence type="ECO:0000313" key="6">
    <source>
        <dbReference type="EMBL" id="RLN49354.1"/>
    </source>
</evidence>
<dbReference type="SUPFAM" id="SSF49503">
    <property type="entry name" value="Cupredoxins"/>
    <property type="match status" value="3"/>
</dbReference>
<dbReference type="PANTHER" id="PTHR11709:SF511">
    <property type="entry name" value="LACCASE"/>
    <property type="match status" value="1"/>
</dbReference>
<evidence type="ECO:0008006" key="10">
    <source>
        <dbReference type="Google" id="ProtNLM"/>
    </source>
</evidence>
<dbReference type="InterPro" id="IPR011707">
    <property type="entry name" value="Cu-oxidase-like_N"/>
</dbReference>
<evidence type="ECO:0000313" key="8">
    <source>
        <dbReference type="Proteomes" id="UP000277300"/>
    </source>
</evidence>
<dbReference type="CDD" id="cd04205">
    <property type="entry name" value="CuRO_2_LCC_like"/>
    <property type="match status" value="1"/>
</dbReference>
<dbReference type="Pfam" id="PF00394">
    <property type="entry name" value="Cu-oxidase"/>
    <property type="match status" value="1"/>
</dbReference>
<proteinExistence type="inferred from homology"/>
<dbReference type="InterPro" id="IPR011706">
    <property type="entry name" value="Cu-oxidase_C"/>
</dbReference>
<dbReference type="GO" id="GO:0005507">
    <property type="term" value="F:copper ion binding"/>
    <property type="evidence" value="ECO:0007669"/>
    <property type="project" value="InterPro"/>
</dbReference>
<dbReference type="InterPro" id="IPR001117">
    <property type="entry name" value="Cu-oxidase_2nd"/>
</dbReference>
<feature type="chain" id="PRO_5036082252" description="Plastocyanin-like domain-containing protein" evidence="2">
    <location>
        <begin position="27"/>
        <end position="831"/>
    </location>
</feature>
<feature type="signal peptide" evidence="2">
    <location>
        <begin position="1"/>
        <end position="26"/>
    </location>
</feature>
<keyword evidence="2" id="KW-0732">Signal</keyword>
<dbReference type="PANTHER" id="PTHR11709">
    <property type="entry name" value="MULTI-COPPER OXIDASE"/>
    <property type="match status" value="1"/>
</dbReference>
<dbReference type="InterPro" id="IPR045087">
    <property type="entry name" value="Cu-oxidase_fam"/>
</dbReference>
<dbReference type="Pfam" id="PF07731">
    <property type="entry name" value="Cu-oxidase_2"/>
    <property type="match status" value="1"/>
</dbReference>
<name>A0A3F2RLY5_9STRA</name>
<comment type="similarity">
    <text evidence="1">Belongs to the multicopper oxidase family.</text>
</comment>
<sequence>MCTTHFFTTALLAISFLSAQIEYSTADNSTVTYDWQVTYVTTTCDGVSLTSYGINDDVGTAAAIDIELGQTVQVTVTNELDEPTCLHWHGLQQLGTQEMDGASDITQCAIQPGGTAVYTFTPERAGTYWWHSHHSTQYAFGLRGPLIVHAPTDQLQSWEQDIDEEYTLQIADLYHASPGIVPMWDSVIINSLGRYNCTAAASHGHTECNTDQPLARFKFEAGKKYLLRLINMGALSPFDFSIDGHEFQVIAADGEPLQPSDHITTVRINAGQRYDIIVEAKASSDDPIGSFWIRATSLYGLPWTAGTAAIAGDGFNYEGLAIIYYEDEDTDDPTSLDWTETTTVNEYEFTPLEEAVLPTVPSDRPILEFDFRRGLGYFSIDGGEYTNFVPPEEPPLFTIAGGLKTEQLPASANARKIEYGKHVEVVLVNDMNEQHPFHMHTHAPWVVGSGTASLEDIQNGNLPLKLSGPMKRDVPNCAMTLLLEDDEVEVLEAALSFVDDVSPTQEQDTAPTTAGLGLDTELSHLLLDTMEPLPMQTKRRAQMNSNRTRNERKHELAYLRTKVQQMETELETLRQRRDTVGLIKDNTFSPSSATGAMTAQGAPLIWRDIATRQKKKRETSERENVKLKFALESQVKLAKSMELLLEKRAKQQITGLAEVVGTSANYVSHGTSFDFSAHKDTYEELLKRAETAYVEMDAVFTTNGLLGLEVPYSDARMREGGNGVYLDGVANKVLPFGFDAVSAAVWNHFRGIDKHNGMVYENATKHVEASSDTILEAFTMELGGKKMIDVFHVKQVVKRYVEADQQSGTYGFADMQYCVATDGYRLQYRSH</sequence>
<comment type="caution">
    <text evidence="7">The sequence shown here is derived from an EMBL/GenBank/DDBJ whole genome shotgun (WGS) entry which is preliminary data.</text>
</comment>
<dbReference type="OrthoDB" id="2121828at2759"/>
<dbReference type="AlphaFoldDB" id="A0A3F2RLY5"/>
<evidence type="ECO:0000259" key="5">
    <source>
        <dbReference type="Pfam" id="PF07732"/>
    </source>
</evidence>
<feature type="domain" description="Plastocyanin-like" evidence="3">
    <location>
        <begin position="175"/>
        <end position="296"/>
    </location>
</feature>
<evidence type="ECO:0000313" key="9">
    <source>
        <dbReference type="Proteomes" id="UP000284657"/>
    </source>
</evidence>
<dbReference type="GO" id="GO:0016491">
    <property type="term" value="F:oxidoreductase activity"/>
    <property type="evidence" value="ECO:0007669"/>
    <property type="project" value="InterPro"/>
</dbReference>
<dbReference type="InterPro" id="IPR008972">
    <property type="entry name" value="Cupredoxin"/>
</dbReference>
<dbReference type="EMBL" id="MBDO02000197">
    <property type="protein sequence ID" value="RLN60221.1"/>
    <property type="molecule type" value="Genomic_DNA"/>
</dbReference>
<dbReference type="EMBL" id="MBAD02002156">
    <property type="protein sequence ID" value="RLN49354.1"/>
    <property type="molecule type" value="Genomic_DNA"/>
</dbReference>
<dbReference type="Proteomes" id="UP000277300">
    <property type="component" value="Unassembled WGS sequence"/>
</dbReference>
<dbReference type="Gene3D" id="2.60.40.420">
    <property type="entry name" value="Cupredoxins - blue copper proteins"/>
    <property type="match status" value="3"/>
</dbReference>
<gene>
    <name evidence="6" type="ORF">BBJ29_008370</name>
    <name evidence="7" type="ORF">BBP00_00006111</name>
</gene>
<evidence type="ECO:0000259" key="4">
    <source>
        <dbReference type="Pfam" id="PF07731"/>
    </source>
</evidence>
<protein>
    <recommendedName>
        <fullName evidence="10">Plastocyanin-like domain-containing protein</fullName>
    </recommendedName>
</protein>
<dbReference type="FunFam" id="2.60.40.420:FF:000045">
    <property type="entry name" value="Laccase 2"/>
    <property type="match status" value="1"/>
</dbReference>
<dbReference type="Proteomes" id="UP000284657">
    <property type="component" value="Unassembled WGS sequence"/>
</dbReference>
<feature type="domain" description="Plastocyanin-like" evidence="5">
    <location>
        <begin position="37"/>
        <end position="151"/>
    </location>
</feature>
<evidence type="ECO:0000259" key="3">
    <source>
        <dbReference type="Pfam" id="PF00394"/>
    </source>
</evidence>
<dbReference type="CDD" id="cd04206">
    <property type="entry name" value="CuRO_1_LCC_like"/>
    <property type="match status" value="1"/>
</dbReference>
<evidence type="ECO:0000313" key="7">
    <source>
        <dbReference type="EMBL" id="RLN60221.1"/>
    </source>
</evidence>
<organism evidence="7 8">
    <name type="scientific">Phytophthora kernoviae</name>
    <dbReference type="NCBI Taxonomy" id="325452"/>
    <lineage>
        <taxon>Eukaryota</taxon>
        <taxon>Sar</taxon>
        <taxon>Stramenopiles</taxon>
        <taxon>Oomycota</taxon>
        <taxon>Peronosporomycetes</taxon>
        <taxon>Peronosporales</taxon>
        <taxon>Peronosporaceae</taxon>
        <taxon>Phytophthora</taxon>
    </lineage>
</organism>
<feature type="domain" description="Plastocyanin-like" evidence="4">
    <location>
        <begin position="389"/>
        <end position="474"/>
    </location>
</feature>
<reference evidence="8 9" key="1">
    <citation type="submission" date="2018-07" db="EMBL/GenBank/DDBJ databases">
        <title>Genome sequencing of oomycete isolates from Chile give support for New Zealand origin for Phytophthora kernoviae and make available the first Nothophytophthora sp. genome.</title>
        <authorList>
            <person name="Studholme D.J."/>
            <person name="Sanfuentes E."/>
            <person name="Panda P."/>
            <person name="Hill R."/>
            <person name="Sambles C."/>
            <person name="Grant M."/>
            <person name="Williams N.M."/>
            <person name="Mcdougal R.L."/>
        </authorList>
    </citation>
    <scope>NUCLEOTIDE SEQUENCE [LARGE SCALE GENOMIC DNA]</scope>
    <source>
        <strain evidence="7">Chile6</strain>
        <strain evidence="6">Chile7</strain>
    </source>
</reference>
<accession>A0A3F2RLY5</accession>
<evidence type="ECO:0000256" key="1">
    <source>
        <dbReference type="ARBA" id="ARBA00010609"/>
    </source>
</evidence>